<proteinExistence type="predicted"/>
<keyword evidence="12" id="KW-1185">Reference proteome</keyword>
<accession>A0A0L0DUU6</accession>
<dbReference type="eggNOG" id="KOG0192">
    <property type="taxonomic scope" value="Eukaryota"/>
</dbReference>
<evidence type="ECO:0000259" key="9">
    <source>
        <dbReference type="PROSITE" id="PS50001"/>
    </source>
</evidence>
<feature type="domain" description="Protein kinase" evidence="10">
    <location>
        <begin position="621"/>
        <end position="874"/>
    </location>
</feature>
<dbReference type="InterPro" id="IPR000225">
    <property type="entry name" value="Armadillo"/>
</dbReference>
<dbReference type="Gene3D" id="1.10.510.10">
    <property type="entry name" value="Transferase(Phosphotransferase) domain 1"/>
    <property type="match status" value="1"/>
</dbReference>
<protein>
    <submittedName>
        <fullName evidence="11">TKL protein kinase</fullName>
    </submittedName>
</protein>
<dbReference type="PANTHER" id="PTHR44329:SF298">
    <property type="entry name" value="MIXED LINEAGE KINASE DOMAIN-LIKE PROTEIN"/>
    <property type="match status" value="1"/>
</dbReference>
<dbReference type="SUPFAM" id="SSF55550">
    <property type="entry name" value="SH2 domain"/>
    <property type="match status" value="1"/>
</dbReference>
<feature type="region of interest" description="Disordered" evidence="8">
    <location>
        <begin position="314"/>
        <end position="386"/>
    </location>
</feature>
<dbReference type="Pfam" id="PF07714">
    <property type="entry name" value="PK_Tyr_Ser-Thr"/>
    <property type="match status" value="1"/>
</dbReference>
<dbReference type="RefSeq" id="XP_013752772.1">
    <property type="nucleotide sequence ID" value="XM_013897318.1"/>
</dbReference>
<dbReference type="InterPro" id="IPR008271">
    <property type="entry name" value="Ser/Thr_kinase_AS"/>
</dbReference>
<dbReference type="InterPro" id="IPR011989">
    <property type="entry name" value="ARM-like"/>
</dbReference>
<dbReference type="InterPro" id="IPR051681">
    <property type="entry name" value="Ser/Thr_Kinases-Pseudokinases"/>
</dbReference>
<evidence type="ECO:0000256" key="4">
    <source>
        <dbReference type="ARBA" id="ARBA00022840"/>
    </source>
</evidence>
<evidence type="ECO:0000313" key="11">
    <source>
        <dbReference type="EMBL" id="KNC55846.1"/>
    </source>
</evidence>
<gene>
    <name evidence="11" type="ORF">AMSG_11289</name>
</gene>
<sequence>MAVNPTMHTQRFTSSTSKTKHTYVRVVPKPVLVTLSFAEPGEDTWVEHCTGSASAKYVPGLRMYGVCMKPVDAELAPVRLAVSPHVVFSVAEGSHDLQWLDVASSRKMKLSFPNKAALEHVHSIVKRAQNVGQRLDDPSAMAMWYSCFGTDSSVTWPRFFKLYSSSVPPESVPTHSGFEDQLKAFLINDKGSVTLDTFAGFLLWFGPYEASLGRWAAITSMPAFNGGISREQAEELLRGKPPLAYLIRLSDPGFFSVSYNYQAPETGTVEPQHFRIENVGEEGFTIETVEEELVTQVSIAAVVQSQSHILGEPVSQMPFSMPSEDDSLDSASSDVLGSSRSSASRPASGAGAGGSAGGAGDDRGDDGRAGKGKEVSEGEEAREPVVFTSVEFGEDGWVDKMGVMVGATDSEEVRIHAGNLMVSWVEDPGNKAAFVTGGGLALLRQLAETAQGNVEIERLAVRALCALAGENANKVAIVEQMLPTLYQHAVSPDEQVQQYSAFIFANLVLNDPQIQQVLVEQGCLPALAALTASDSSYVQANVAWVFGNLAQHEANKKIILLGGLQALFKLAQSDNAKVKKYAFDALGCLGIVDGDDVGKLIAQVKQSLDPKPVWEINYSDIKDMVLVDSGGYGNVYLGKYLHMKVAVKRLKKSQLRDLEAFKLEISMMSKLRHPNIVLFLGATTSPLTIVTEYMARKSMFDVIHDPHCSLEPRRVLRMIKDSALGMNYLHSLNIIHRDFKSLNLLVDEGYNVKITDFGLSRVLSKDSTATPHGTYAWRPPEMFRSEKYDHKVDVYSFGIVLWELITRRIPFDSMSYEAIKRAVLEGVRPEVPSTNDPIIHEIIELMKACWQADPVIRPGFDVICEGLNELSKLVRAARRG</sequence>
<dbReference type="Gene3D" id="1.25.10.10">
    <property type="entry name" value="Leucine-rich Repeat Variant"/>
    <property type="match status" value="1"/>
</dbReference>
<dbReference type="PROSITE" id="PS50001">
    <property type="entry name" value="SH2"/>
    <property type="match status" value="1"/>
</dbReference>
<dbReference type="InterPro" id="IPR000980">
    <property type="entry name" value="SH2"/>
</dbReference>
<keyword evidence="3 11" id="KW-0418">Kinase</keyword>
<dbReference type="InterPro" id="IPR001245">
    <property type="entry name" value="Ser-Thr/Tyr_kinase_cat_dom"/>
</dbReference>
<dbReference type="GO" id="GO:0004674">
    <property type="term" value="F:protein serine/threonine kinase activity"/>
    <property type="evidence" value="ECO:0007669"/>
    <property type="project" value="TreeGrafter"/>
</dbReference>
<feature type="compositionally biased region" description="Low complexity" evidence="8">
    <location>
        <begin position="329"/>
        <end position="349"/>
    </location>
</feature>
<evidence type="ECO:0000256" key="2">
    <source>
        <dbReference type="ARBA" id="ARBA00022741"/>
    </source>
</evidence>
<dbReference type="PANTHER" id="PTHR44329">
    <property type="entry name" value="SERINE/THREONINE-PROTEIN KINASE TNNI3K-RELATED"/>
    <property type="match status" value="1"/>
</dbReference>
<dbReference type="SUPFAM" id="SSF48371">
    <property type="entry name" value="ARM repeat"/>
    <property type="match status" value="1"/>
</dbReference>
<dbReference type="Gene3D" id="3.30.200.20">
    <property type="entry name" value="Phosphorylase Kinase, domain 1"/>
    <property type="match status" value="1"/>
</dbReference>
<dbReference type="GO" id="GO:0004713">
    <property type="term" value="F:protein tyrosine kinase activity"/>
    <property type="evidence" value="ECO:0007669"/>
    <property type="project" value="UniProtKB-KW"/>
</dbReference>
<feature type="compositionally biased region" description="Gly residues" evidence="8">
    <location>
        <begin position="350"/>
        <end position="359"/>
    </location>
</feature>
<evidence type="ECO:0000259" key="10">
    <source>
        <dbReference type="PROSITE" id="PS50011"/>
    </source>
</evidence>
<dbReference type="InterPro" id="IPR036860">
    <property type="entry name" value="SH2_dom_sf"/>
</dbReference>
<keyword evidence="7" id="KW-0727">SH2 domain</keyword>
<dbReference type="GeneID" id="25569302"/>
<dbReference type="EMBL" id="GL349507">
    <property type="protein sequence ID" value="KNC55846.1"/>
    <property type="molecule type" value="Genomic_DNA"/>
</dbReference>
<keyword evidence="1" id="KW-0808">Transferase</keyword>
<dbReference type="Pfam" id="PF00514">
    <property type="entry name" value="Arm"/>
    <property type="match status" value="1"/>
</dbReference>
<dbReference type="SMART" id="SM00252">
    <property type="entry name" value="SH2"/>
    <property type="match status" value="1"/>
</dbReference>
<dbReference type="CDD" id="cd00173">
    <property type="entry name" value="SH2"/>
    <property type="match status" value="1"/>
</dbReference>
<dbReference type="PRINTS" id="PR00109">
    <property type="entry name" value="TYRKINASE"/>
</dbReference>
<dbReference type="CDD" id="cd13999">
    <property type="entry name" value="STKc_MAP3K-like"/>
    <property type="match status" value="1"/>
</dbReference>
<feature type="compositionally biased region" description="Basic and acidic residues" evidence="8">
    <location>
        <begin position="360"/>
        <end position="383"/>
    </location>
</feature>
<evidence type="ECO:0000256" key="7">
    <source>
        <dbReference type="PROSITE-ProRule" id="PRU00191"/>
    </source>
</evidence>
<dbReference type="SMART" id="SM00185">
    <property type="entry name" value="ARM"/>
    <property type="match status" value="4"/>
</dbReference>
<keyword evidence="5" id="KW-0829">Tyrosine-protein kinase</keyword>
<dbReference type="InterPro" id="IPR011009">
    <property type="entry name" value="Kinase-like_dom_sf"/>
</dbReference>
<evidence type="ECO:0000256" key="6">
    <source>
        <dbReference type="ARBA" id="ARBA00025089"/>
    </source>
</evidence>
<evidence type="ECO:0000256" key="8">
    <source>
        <dbReference type="SAM" id="MobiDB-lite"/>
    </source>
</evidence>
<dbReference type="GO" id="GO:0005524">
    <property type="term" value="F:ATP binding"/>
    <property type="evidence" value="ECO:0007669"/>
    <property type="project" value="UniProtKB-KW"/>
</dbReference>
<reference evidence="11 12" key="1">
    <citation type="submission" date="2010-05" db="EMBL/GenBank/DDBJ databases">
        <title>The Genome Sequence of Thecamonas trahens ATCC 50062.</title>
        <authorList>
            <consortium name="The Broad Institute Genome Sequencing Platform"/>
            <person name="Russ C."/>
            <person name="Cuomo C."/>
            <person name="Shea T."/>
            <person name="Young S.K."/>
            <person name="Zeng Q."/>
            <person name="Koehrsen M."/>
            <person name="Haas B."/>
            <person name="Borodovsky M."/>
            <person name="Guigo R."/>
            <person name="Alvarado L."/>
            <person name="Berlin A."/>
            <person name="Bochicchio J."/>
            <person name="Borenstein D."/>
            <person name="Chapman S."/>
            <person name="Chen Z."/>
            <person name="Freedman E."/>
            <person name="Gellesch M."/>
            <person name="Goldberg J."/>
            <person name="Griggs A."/>
            <person name="Gujja S."/>
            <person name="Heilman E."/>
            <person name="Heiman D."/>
            <person name="Hepburn T."/>
            <person name="Howarth C."/>
            <person name="Jen D."/>
            <person name="Larson L."/>
            <person name="Mehta T."/>
            <person name="Park D."/>
            <person name="Pearson M."/>
            <person name="Roberts A."/>
            <person name="Saif S."/>
            <person name="Shenoy N."/>
            <person name="Sisk P."/>
            <person name="Stolte C."/>
            <person name="Sykes S."/>
            <person name="Thomson T."/>
            <person name="Walk T."/>
            <person name="White J."/>
            <person name="Yandava C."/>
            <person name="Burger G."/>
            <person name="Gray M.W."/>
            <person name="Holland P.W.H."/>
            <person name="King N."/>
            <person name="Lang F.B.F."/>
            <person name="Roger A.J."/>
            <person name="Ruiz-Trillo I."/>
            <person name="Lander E."/>
            <person name="Nusbaum C."/>
        </authorList>
    </citation>
    <scope>NUCLEOTIDE SEQUENCE [LARGE SCALE GENOMIC DNA]</scope>
    <source>
        <strain evidence="11 12">ATCC 50062</strain>
    </source>
</reference>
<dbReference type="PROSITE" id="PS00108">
    <property type="entry name" value="PROTEIN_KINASE_ST"/>
    <property type="match status" value="1"/>
</dbReference>
<evidence type="ECO:0000256" key="5">
    <source>
        <dbReference type="ARBA" id="ARBA00023137"/>
    </source>
</evidence>
<dbReference type="Proteomes" id="UP000054408">
    <property type="component" value="Unassembled WGS sequence"/>
</dbReference>
<dbReference type="InterPro" id="IPR000719">
    <property type="entry name" value="Prot_kinase_dom"/>
</dbReference>
<dbReference type="OrthoDB" id="28230at2759"/>
<organism evidence="11 12">
    <name type="scientific">Thecamonas trahens ATCC 50062</name>
    <dbReference type="NCBI Taxonomy" id="461836"/>
    <lineage>
        <taxon>Eukaryota</taxon>
        <taxon>Apusozoa</taxon>
        <taxon>Apusomonadida</taxon>
        <taxon>Apusomonadidae</taxon>
        <taxon>Thecamonas</taxon>
    </lineage>
</organism>
<dbReference type="Pfam" id="PF00017">
    <property type="entry name" value="SH2"/>
    <property type="match status" value="1"/>
</dbReference>
<dbReference type="InterPro" id="IPR016024">
    <property type="entry name" value="ARM-type_fold"/>
</dbReference>
<keyword evidence="2" id="KW-0547">Nucleotide-binding</keyword>
<evidence type="ECO:0000256" key="1">
    <source>
        <dbReference type="ARBA" id="ARBA00022679"/>
    </source>
</evidence>
<dbReference type="SUPFAM" id="SSF56112">
    <property type="entry name" value="Protein kinase-like (PK-like)"/>
    <property type="match status" value="1"/>
</dbReference>
<evidence type="ECO:0000313" key="12">
    <source>
        <dbReference type="Proteomes" id="UP000054408"/>
    </source>
</evidence>
<name>A0A0L0DUU6_THETB</name>
<dbReference type="AlphaFoldDB" id="A0A0L0DUU6"/>
<dbReference type="STRING" id="461836.A0A0L0DUU6"/>
<keyword evidence="4" id="KW-0067">ATP-binding</keyword>
<evidence type="ECO:0000256" key="3">
    <source>
        <dbReference type="ARBA" id="ARBA00022777"/>
    </source>
</evidence>
<dbReference type="FunFam" id="3.30.200.20:FF:000180">
    <property type="entry name" value="serine/threonine-protein kinase STY46-like"/>
    <property type="match status" value="1"/>
</dbReference>
<feature type="domain" description="SH2" evidence="9">
    <location>
        <begin position="223"/>
        <end position="323"/>
    </location>
</feature>
<comment type="function">
    <text evidence="6">Required for proper chemotaxis and phagocytosis; proper spatiotemporal control of F-actin levels in chemotaxing cells. Negative regulator of the PI3K (phosphatidylinositol 3 kinase) pathway. Predominantly phosphorylates serines and threonines and tyrosines at a lower level.</text>
</comment>
<dbReference type="Gene3D" id="3.30.505.10">
    <property type="entry name" value="SH2 domain"/>
    <property type="match status" value="1"/>
</dbReference>
<dbReference type="PROSITE" id="PS50011">
    <property type="entry name" value="PROTEIN_KINASE_DOM"/>
    <property type="match status" value="1"/>
</dbReference>